<comment type="similarity">
    <text evidence="1">Belongs to the disease resistance NB-LRR family.</text>
</comment>
<evidence type="ECO:0000256" key="1">
    <source>
        <dbReference type="ARBA" id="ARBA00008894"/>
    </source>
</evidence>
<dbReference type="InterPro" id="IPR032675">
    <property type="entry name" value="LRR_dom_sf"/>
</dbReference>
<reference evidence="5 6" key="1">
    <citation type="journal article" date="2023" name="G3 (Bethesda)">
        <title>A chromosome-length genome assembly and annotation of blackberry (Rubus argutus, cv. 'Hillquist').</title>
        <authorList>
            <person name="Bruna T."/>
            <person name="Aryal R."/>
            <person name="Dudchenko O."/>
            <person name="Sargent D.J."/>
            <person name="Mead D."/>
            <person name="Buti M."/>
            <person name="Cavallini A."/>
            <person name="Hytonen T."/>
            <person name="Andres J."/>
            <person name="Pham M."/>
            <person name="Weisz D."/>
            <person name="Mascagni F."/>
            <person name="Usai G."/>
            <person name="Natali L."/>
            <person name="Bassil N."/>
            <person name="Fernandez G.E."/>
            <person name="Lomsadze A."/>
            <person name="Armour M."/>
            <person name="Olukolu B."/>
            <person name="Poorten T."/>
            <person name="Britton C."/>
            <person name="Davik J."/>
            <person name="Ashrafi H."/>
            <person name="Aiden E.L."/>
            <person name="Borodovsky M."/>
            <person name="Worthington M."/>
        </authorList>
    </citation>
    <scope>NUCLEOTIDE SEQUENCE [LARGE SCALE GENOMIC DNA]</scope>
    <source>
        <strain evidence="5">PI 553951</strain>
    </source>
</reference>
<name>A0AAW1YDN1_RUBAR</name>
<dbReference type="Gene3D" id="1.10.8.430">
    <property type="entry name" value="Helical domain of apoptotic protease-activating factors"/>
    <property type="match status" value="1"/>
</dbReference>
<dbReference type="SUPFAM" id="SSF52058">
    <property type="entry name" value="L domain-like"/>
    <property type="match status" value="1"/>
</dbReference>
<dbReference type="InterPro" id="IPR055414">
    <property type="entry name" value="LRR_R13L4/SHOC2-like"/>
</dbReference>
<keyword evidence="2" id="KW-0677">Repeat</keyword>
<dbReference type="PANTHER" id="PTHR36766">
    <property type="entry name" value="PLANT BROAD-SPECTRUM MILDEW RESISTANCE PROTEIN RPW8"/>
    <property type="match status" value="1"/>
</dbReference>
<comment type="caution">
    <text evidence="5">The sequence shown here is derived from an EMBL/GenBank/DDBJ whole genome shotgun (WGS) entry which is preliminary data.</text>
</comment>
<dbReference type="Gene3D" id="1.10.10.10">
    <property type="entry name" value="Winged helix-like DNA-binding domain superfamily/Winged helix DNA-binding domain"/>
    <property type="match status" value="1"/>
</dbReference>
<keyword evidence="6" id="KW-1185">Reference proteome</keyword>
<dbReference type="InterPro" id="IPR008808">
    <property type="entry name" value="Powdery_mildew-R_dom"/>
</dbReference>
<organism evidence="5 6">
    <name type="scientific">Rubus argutus</name>
    <name type="common">Southern blackberry</name>
    <dbReference type="NCBI Taxonomy" id="59490"/>
    <lineage>
        <taxon>Eukaryota</taxon>
        <taxon>Viridiplantae</taxon>
        <taxon>Streptophyta</taxon>
        <taxon>Embryophyta</taxon>
        <taxon>Tracheophyta</taxon>
        <taxon>Spermatophyta</taxon>
        <taxon>Magnoliopsida</taxon>
        <taxon>eudicotyledons</taxon>
        <taxon>Gunneridae</taxon>
        <taxon>Pentapetalae</taxon>
        <taxon>rosids</taxon>
        <taxon>fabids</taxon>
        <taxon>Rosales</taxon>
        <taxon>Rosaceae</taxon>
        <taxon>Rosoideae</taxon>
        <taxon>Rosoideae incertae sedis</taxon>
        <taxon>Rubus</taxon>
    </lineage>
</organism>
<evidence type="ECO:0000256" key="3">
    <source>
        <dbReference type="ARBA" id="ARBA00022821"/>
    </source>
</evidence>
<evidence type="ECO:0000256" key="2">
    <source>
        <dbReference type="ARBA" id="ARBA00022737"/>
    </source>
</evidence>
<dbReference type="Pfam" id="PF05659">
    <property type="entry name" value="RPW8"/>
    <property type="match status" value="1"/>
</dbReference>
<dbReference type="PRINTS" id="PR00364">
    <property type="entry name" value="DISEASERSIST"/>
</dbReference>
<accession>A0AAW1YDN1</accession>
<keyword evidence="3" id="KW-0611">Plant defense</keyword>
<gene>
    <name evidence="5" type="ORF">M0R45_012602</name>
</gene>
<dbReference type="GO" id="GO:0006952">
    <property type="term" value="P:defense response"/>
    <property type="evidence" value="ECO:0007669"/>
    <property type="project" value="UniProtKB-KW"/>
</dbReference>
<dbReference type="GO" id="GO:0043531">
    <property type="term" value="F:ADP binding"/>
    <property type="evidence" value="ECO:0007669"/>
    <property type="project" value="InterPro"/>
</dbReference>
<dbReference type="Gene3D" id="3.40.50.300">
    <property type="entry name" value="P-loop containing nucleotide triphosphate hydrolases"/>
    <property type="match status" value="1"/>
</dbReference>
<dbReference type="InterPro" id="IPR002182">
    <property type="entry name" value="NB-ARC"/>
</dbReference>
<feature type="domain" description="RPW8" evidence="4">
    <location>
        <begin position="1"/>
        <end position="149"/>
    </location>
</feature>
<dbReference type="PANTHER" id="PTHR36766:SF30">
    <property type="entry name" value="TIR-NBS TYPE DISEASE RESISTANCE PROTEIN-RELATED"/>
    <property type="match status" value="1"/>
</dbReference>
<evidence type="ECO:0000313" key="5">
    <source>
        <dbReference type="EMBL" id="KAK9947168.1"/>
    </source>
</evidence>
<evidence type="ECO:0000313" key="6">
    <source>
        <dbReference type="Proteomes" id="UP001457282"/>
    </source>
</evidence>
<dbReference type="Pfam" id="PF00931">
    <property type="entry name" value="NB-ARC"/>
    <property type="match status" value="1"/>
</dbReference>
<dbReference type="EMBL" id="JBEDUW010000002">
    <property type="protein sequence ID" value="KAK9947168.1"/>
    <property type="molecule type" value="Genomic_DNA"/>
</dbReference>
<dbReference type="Gene3D" id="3.80.10.10">
    <property type="entry name" value="Ribonuclease Inhibitor"/>
    <property type="match status" value="1"/>
</dbReference>
<sequence>MAVTDFFAGEIVTELLKNLIAISKKSWQFKDSANGLKTSIEEIHPIIREIMYSGVELTAVRQSQLGHLSETLRQGHELAHKILASSRYNIYKNLQYARKMEKIEKAVAKFIQGPLQAHILADVHHIRFETTERFDRLEGSSRRIEQSLGALKIGAGGGAGAGAGAGSSWMEEAVRRVEEEQARMKWESTDLVLGLSFGLKKVKEMVLGSGDDLKVIGICGIGGSGKTTLAKELINDDHVRSYFGERILFLTVSQSPDIDKLKAQILGFIMGNQVLSPNSVLPECNFRFEWRNPRKTLVVLDDVWSLSNLEPLVFNIPGCTTLVVSRFKFQTVVKATYDVELLGEDEALSLFCHSAFGQKSIPRGADKKLVKQIADECKRLPLALKVIGSSLRDQSEMIWANARNRLSRGESIGESHENKLLERMAVSVKWLSPKVRECFLDLGAFPEDKKIPVDVLINMWVETHDVDEIQAFAILNELSDKNLVTLVKDARERDIYSSCYDISVTQHDVLRDLALHLSNSGSVDKRSRLLMPTRETELPREWDRHSDGPFQARIVSIHTGEMAEMDWLDMQFPKAEVLILNFASNQYLLPPFIRNMPKLKALILINYSASNATVRGFSVLSNLANLRSLWLEKVSVPQLSSAFPSKKLRKISLILCKINNSLDQSAFPRLLELTIDHCEDLFVLPCSICDMHLLKNLSITNCHNLWQLPADLSKLKCLQILRLYACPSLRKLPPDICELPCLKYLNISQCVDLRGLPTNMGKLANLEKIDMRECSQIRNLPKSAVALKSLGRVVCDEEISWFWRQVQKALPELHVQVAEQRFDLDWLDE</sequence>
<dbReference type="AlphaFoldDB" id="A0AAW1YDN1"/>
<dbReference type="InterPro" id="IPR036388">
    <property type="entry name" value="WH-like_DNA-bd_sf"/>
</dbReference>
<dbReference type="Pfam" id="PF23598">
    <property type="entry name" value="LRR_14"/>
    <property type="match status" value="1"/>
</dbReference>
<proteinExistence type="inferred from homology"/>
<dbReference type="PROSITE" id="PS51153">
    <property type="entry name" value="RPW8"/>
    <property type="match status" value="1"/>
</dbReference>
<evidence type="ECO:0000259" key="4">
    <source>
        <dbReference type="PROSITE" id="PS51153"/>
    </source>
</evidence>
<protein>
    <recommendedName>
        <fullName evidence="4">RPW8 domain-containing protein</fullName>
    </recommendedName>
</protein>
<dbReference type="SUPFAM" id="SSF52540">
    <property type="entry name" value="P-loop containing nucleoside triphosphate hydrolases"/>
    <property type="match status" value="1"/>
</dbReference>
<dbReference type="Proteomes" id="UP001457282">
    <property type="component" value="Unassembled WGS sequence"/>
</dbReference>
<dbReference type="InterPro" id="IPR042197">
    <property type="entry name" value="Apaf_helical"/>
</dbReference>
<dbReference type="InterPro" id="IPR027417">
    <property type="entry name" value="P-loop_NTPase"/>
</dbReference>